<evidence type="ECO:0000259" key="3">
    <source>
        <dbReference type="Pfam" id="PF22936"/>
    </source>
</evidence>
<reference evidence="4" key="1">
    <citation type="submission" date="2015-10" db="EMBL/GenBank/DDBJ databases">
        <authorList>
            <person name="Martinez-Garcia P.J."/>
            <person name="Crepeau M.W."/>
            <person name="Puiu D."/>
            <person name="Gonzalez-Ibeas D."/>
            <person name="Whalen J."/>
            <person name="Stevens K."/>
            <person name="Paul R."/>
            <person name="Butterfield T."/>
            <person name="Britton M."/>
            <person name="Reagan R."/>
            <person name="Chakraborty S."/>
            <person name="Walawage S.L."/>
            <person name="Vasquez-Gross H.A."/>
            <person name="Cardeno C."/>
            <person name="Famula R."/>
            <person name="Pratt K."/>
            <person name="Kuruganti S."/>
            <person name="Aradhya M.K."/>
            <person name="Leslie C.A."/>
            <person name="Dandekar A.M."/>
            <person name="Salzberg S.L."/>
            <person name="Wegrzyn J.L."/>
            <person name="Langley C.H."/>
            <person name="Neale D.B."/>
        </authorList>
    </citation>
    <scope>NUCLEOTIDE SEQUENCE</scope>
    <source>
        <tissue evidence="4">Leaves</tissue>
    </source>
</reference>
<dbReference type="Gramene" id="Jr01_34030_p1">
    <property type="protein sequence ID" value="cds.Jr01_34030_p1"/>
    <property type="gene ID" value="Jr01_34030"/>
</dbReference>
<dbReference type="Proteomes" id="UP000619265">
    <property type="component" value="Unassembled WGS sequence"/>
</dbReference>
<dbReference type="InterPro" id="IPR054722">
    <property type="entry name" value="PolX-like_BBD"/>
</dbReference>
<sequence length="552" mass="60732">MTTPEKNSHLPTLISSATQFVNIKLTIENFLLWKAQIVPFLKGHQLFGYVDGSIPSPTTFIDGNPNPEHKKWVLQDQLLISILNSSLSDSVLSQVLDCTTSHEVWTTLHNLFSAKSNAHVFHTQYQLATLRKGSESITDYYNKAKSLFSSLGAAGHPITDQEFSVYLLAGLGTEYESLVTALTTRPDPLSPHQIYSFLLNHESRLAHQTQSLLSGPHFSANTTTSKFSPGSSSSHRGRNSSFRGGRRGRGGCNGGRNAAASTSNYFQNRPDTRLYCQVCSKAGHSALTCYYRFDHAYQAPAPSSLAANFTALPPHVSTSNWFPDSAATHHFTADLAYLNLDSTPYQGSDQVSIGDGSTLPIQHSGSAHLHSPSGKFILHNLLHVPSISRNLLSVRQFCLDNHVYFEFHSHFFLVKDSATQAVRLKGLVEDGLYTLPSTITASQSPSTSTPKAFLVSTSPTQWHERLGHPSTRVTNLTIQRFSLPTTSTREIAFCPSCITAKAHALPHPISPTVSSEPFKLLFADMIIPNICGFFQCNLSQMFPLLFLLFSNM</sequence>
<gene>
    <name evidence="4" type="ORF">F2P56_003155</name>
</gene>
<feature type="compositionally biased region" description="Low complexity" evidence="1">
    <location>
        <begin position="230"/>
        <end position="243"/>
    </location>
</feature>
<feature type="region of interest" description="Disordered" evidence="1">
    <location>
        <begin position="223"/>
        <end position="264"/>
    </location>
</feature>
<evidence type="ECO:0008006" key="6">
    <source>
        <dbReference type="Google" id="ProtNLM"/>
    </source>
</evidence>
<evidence type="ECO:0000313" key="4">
    <source>
        <dbReference type="EMBL" id="KAF5482597.1"/>
    </source>
</evidence>
<protein>
    <recommendedName>
        <fullName evidence="6">GAG-pre-integrase domain-containing protein</fullName>
    </recommendedName>
</protein>
<feature type="domain" description="Retrovirus-related Pol polyprotein from transposon TNT 1-94-like beta-barrel" evidence="3">
    <location>
        <begin position="321"/>
        <end position="397"/>
    </location>
</feature>
<organism evidence="4 5">
    <name type="scientific">Juglans regia</name>
    <name type="common">English walnut</name>
    <dbReference type="NCBI Taxonomy" id="51240"/>
    <lineage>
        <taxon>Eukaryota</taxon>
        <taxon>Viridiplantae</taxon>
        <taxon>Streptophyta</taxon>
        <taxon>Embryophyta</taxon>
        <taxon>Tracheophyta</taxon>
        <taxon>Spermatophyta</taxon>
        <taxon>Magnoliopsida</taxon>
        <taxon>eudicotyledons</taxon>
        <taxon>Gunneridae</taxon>
        <taxon>Pentapetalae</taxon>
        <taxon>rosids</taxon>
        <taxon>fabids</taxon>
        <taxon>Fagales</taxon>
        <taxon>Juglandaceae</taxon>
        <taxon>Juglans</taxon>
    </lineage>
</organism>
<dbReference type="Pfam" id="PF14223">
    <property type="entry name" value="Retrotran_gag_2"/>
    <property type="match status" value="1"/>
</dbReference>
<evidence type="ECO:0000313" key="5">
    <source>
        <dbReference type="Proteomes" id="UP000619265"/>
    </source>
</evidence>
<dbReference type="EMBL" id="LIHL02000001">
    <property type="protein sequence ID" value="KAF5482597.1"/>
    <property type="molecule type" value="Genomic_DNA"/>
</dbReference>
<dbReference type="Pfam" id="PF13976">
    <property type="entry name" value="gag_pre-integrs"/>
    <property type="match status" value="1"/>
</dbReference>
<feature type="domain" description="GAG-pre-integrase" evidence="2">
    <location>
        <begin position="431"/>
        <end position="501"/>
    </location>
</feature>
<evidence type="ECO:0000256" key="1">
    <source>
        <dbReference type="SAM" id="MobiDB-lite"/>
    </source>
</evidence>
<reference evidence="4" key="2">
    <citation type="submission" date="2020-03" db="EMBL/GenBank/DDBJ databases">
        <title>Walnut 2.0.</title>
        <authorList>
            <person name="Marrano A."/>
            <person name="Britton M."/>
            <person name="Zimin A.V."/>
            <person name="Zaini P.A."/>
            <person name="Workman R."/>
            <person name="Puiu D."/>
            <person name="Bianco L."/>
            <person name="Allen B.J."/>
            <person name="Troggio M."/>
            <person name="Leslie C.A."/>
            <person name="Timp W."/>
            <person name="Dendekar A."/>
            <person name="Salzberg S.L."/>
            <person name="Neale D.B."/>
        </authorList>
    </citation>
    <scope>NUCLEOTIDE SEQUENCE</scope>
    <source>
        <tissue evidence="4">Leaves</tissue>
    </source>
</reference>
<dbReference type="InterPro" id="IPR025724">
    <property type="entry name" value="GAG-pre-integrase_dom"/>
</dbReference>
<name>A0A833Y2L6_JUGRE</name>
<dbReference type="Pfam" id="PF22936">
    <property type="entry name" value="Pol_BBD"/>
    <property type="match status" value="1"/>
</dbReference>
<dbReference type="PANTHER" id="PTHR47481">
    <property type="match status" value="1"/>
</dbReference>
<evidence type="ECO:0000259" key="2">
    <source>
        <dbReference type="Pfam" id="PF13976"/>
    </source>
</evidence>
<dbReference type="PANTHER" id="PTHR47481:SF10">
    <property type="entry name" value="COPIA-LIKE POLYPROTEIN_RETROTRANSPOSON"/>
    <property type="match status" value="1"/>
</dbReference>
<accession>A0A833Y2L6</accession>
<comment type="caution">
    <text evidence="4">The sequence shown here is derived from an EMBL/GenBank/DDBJ whole genome shotgun (WGS) entry which is preliminary data.</text>
</comment>
<proteinExistence type="predicted"/>
<dbReference type="AlphaFoldDB" id="A0A833Y2L6"/>